<dbReference type="PANTHER" id="PTHR31084:SF0">
    <property type="entry name" value="ALPHA-L-FUCOSIDASE 2"/>
    <property type="match status" value="1"/>
</dbReference>
<organism evidence="5 6">
    <name type="scientific">Ectocarpus siliculosus</name>
    <name type="common">Brown alga</name>
    <name type="synonym">Conferva siliculosa</name>
    <dbReference type="NCBI Taxonomy" id="2880"/>
    <lineage>
        <taxon>Eukaryota</taxon>
        <taxon>Sar</taxon>
        <taxon>Stramenopiles</taxon>
        <taxon>Ochrophyta</taxon>
        <taxon>PX clade</taxon>
        <taxon>Phaeophyceae</taxon>
        <taxon>Ectocarpales</taxon>
        <taxon>Ectocarpaceae</taxon>
        <taxon>Ectocarpus</taxon>
    </lineage>
</organism>
<feature type="region of interest" description="Disordered" evidence="1">
    <location>
        <begin position="703"/>
        <end position="732"/>
    </location>
</feature>
<evidence type="ECO:0000313" key="5">
    <source>
        <dbReference type="EMBL" id="CBJ29480.1"/>
    </source>
</evidence>
<feature type="compositionally biased region" description="Gly residues" evidence="1">
    <location>
        <begin position="77"/>
        <end position="102"/>
    </location>
</feature>
<sequence length="936" mass="99728">MDRRMGRGYARRRRHLRRTSGGRRSRNGSPLVWIVSAGVLVLLSFWAGLVIQLTRLPRENVDEKRPVEVAPQEYRGGVRGMGEGGGRISLPSEGGGGGGDAAGGDEVNVDQGVRQPPPLQRPPPLPSIQTPKERPSTATGKKTTLLKSVYHSVDYKGGDIQGVGPLNVEDEKECRSLCVRDGRCLKWTLQLKEMICWLKDAGGTRNEGVPGLRSGVVRDEEDKTIPKPRYGKEPPPPPVQCCPDAAAEPPAGVHALDVWDDEPGADWTTSYALGNGYLGAMLGMGTFKDTMFMSHGSLWAGKGKLKAGGATSGFPLSPDRYDKFRSARESLLDGDVHAAQEAAGRMPTSPEGFVGSFEYAGELHLEFGEGGGQQAGGEREEGPVDGYIRHLHLNNGTAEATFSSKGPPDSGGFGLGLGFGASRGQRERRLVHHREAFASNVDGVLAMRLSCKEEESGRGCLSLVATPKRQGKSHFTTAGRLPPPPPPRAQRHENGGAGGDTVGWGAGAYVGLYRPSGRNGEKAEMGFHVCVAVFPSVGEGSGVVTEEYVDPSSPRERHRPEGPAGDKETPEEKLMMARLADAPGGPPARNAGMMARLAEGPSRGGPSQGNAGQAPPTRNPTPRHRIALSAAEASSEAMMLVSVVTEEKARDDDGDDETEGLRRRCLARVEAAAGLGFEELRRRHVEDVEGLFDRVHFSLGPSVPGGGAAGGERRLNGGDSGVGDRESISPSRSCVAGLPIRTRVARSGKACTEKGGEGAGITGQGPDNGGGGGLAERTIVDDGLVELMYHYGRYLMISGSRPGGRPLNLQGIWANSLQAKWEGDYHMNINLQMNYWGAHTAGLPECAAPLVPFVEALSDGGRQTAHSYYRAGGWVSHANTDRWGGTAAHGDAVWALCPTCGAWMALHLWEAYEYTRGRHVPAHRSEHLSGEQPPRR</sequence>
<feature type="region of interest" description="Disordered" evidence="1">
    <location>
        <begin position="465"/>
        <end position="500"/>
    </location>
</feature>
<dbReference type="SUPFAM" id="SSF48208">
    <property type="entry name" value="Six-hairpin glycosidases"/>
    <property type="match status" value="1"/>
</dbReference>
<evidence type="ECO:0000259" key="2">
    <source>
        <dbReference type="Pfam" id="PF14295"/>
    </source>
</evidence>
<feature type="domain" description="Apple" evidence="2">
    <location>
        <begin position="153"/>
        <end position="199"/>
    </location>
</feature>
<keyword evidence="6" id="KW-1185">Reference proteome</keyword>
<dbReference type="Gene3D" id="2.70.98.50">
    <property type="entry name" value="putative glycoside hydrolase family protein from bacillus halodurans"/>
    <property type="match status" value="2"/>
</dbReference>
<accession>D7FKT5</accession>
<proteinExistence type="predicted"/>
<dbReference type="Proteomes" id="UP000002630">
    <property type="component" value="Linkage Group LG12"/>
</dbReference>
<dbReference type="GO" id="GO:0005975">
    <property type="term" value="P:carbohydrate metabolic process"/>
    <property type="evidence" value="ECO:0007669"/>
    <property type="project" value="InterPro"/>
</dbReference>
<feature type="region of interest" description="Disordered" evidence="1">
    <location>
        <begin position="1"/>
        <end position="28"/>
    </location>
</feature>
<keyword evidence="5" id="KW-0378">Hydrolase</keyword>
<dbReference type="GO" id="GO:0004560">
    <property type="term" value="F:alpha-L-fucosidase activity"/>
    <property type="evidence" value="ECO:0007669"/>
    <property type="project" value="UniProtKB-EC"/>
</dbReference>
<evidence type="ECO:0000259" key="4">
    <source>
        <dbReference type="Pfam" id="PF22124"/>
    </source>
</evidence>
<dbReference type="AlphaFoldDB" id="D7FKT5"/>
<feature type="region of interest" description="Disordered" evidence="1">
    <location>
        <begin position="746"/>
        <end position="773"/>
    </location>
</feature>
<dbReference type="Gene3D" id="1.50.10.10">
    <property type="match status" value="1"/>
</dbReference>
<feature type="compositionally biased region" description="Basic and acidic residues" evidence="1">
    <location>
        <begin position="553"/>
        <end position="571"/>
    </location>
</feature>
<dbReference type="EC" id="3.2.1.51" evidence="5"/>
<dbReference type="EMBL" id="FN649737">
    <property type="protein sequence ID" value="CBJ29480.1"/>
    <property type="molecule type" value="Genomic_DNA"/>
</dbReference>
<dbReference type="Pfam" id="PF22124">
    <property type="entry name" value="Glyco_hydro_95_cat"/>
    <property type="match status" value="1"/>
</dbReference>
<dbReference type="STRING" id="2880.D7FKT5"/>
<feature type="compositionally biased region" description="Gly residues" evidence="1">
    <location>
        <begin position="757"/>
        <end position="773"/>
    </location>
</feature>
<reference evidence="5 6" key="1">
    <citation type="journal article" date="2010" name="Nature">
        <title>The Ectocarpus genome and the independent evolution of multicellularity in brown algae.</title>
        <authorList>
            <person name="Cock J.M."/>
            <person name="Sterck L."/>
            <person name="Rouze P."/>
            <person name="Scornet D."/>
            <person name="Allen A.E."/>
            <person name="Amoutzias G."/>
            <person name="Anthouard V."/>
            <person name="Artiguenave F."/>
            <person name="Aury J.M."/>
            <person name="Badger J.H."/>
            <person name="Beszteri B."/>
            <person name="Billiau K."/>
            <person name="Bonnet E."/>
            <person name="Bothwell J.H."/>
            <person name="Bowler C."/>
            <person name="Boyen C."/>
            <person name="Brownlee C."/>
            <person name="Carrano C.J."/>
            <person name="Charrier B."/>
            <person name="Cho G.Y."/>
            <person name="Coelho S.M."/>
            <person name="Collen J."/>
            <person name="Corre E."/>
            <person name="Da Silva C."/>
            <person name="Delage L."/>
            <person name="Delaroque N."/>
            <person name="Dittami S.M."/>
            <person name="Doulbeau S."/>
            <person name="Elias M."/>
            <person name="Farnham G."/>
            <person name="Gachon C.M."/>
            <person name="Gschloessl B."/>
            <person name="Heesch S."/>
            <person name="Jabbari K."/>
            <person name="Jubin C."/>
            <person name="Kawai H."/>
            <person name="Kimura K."/>
            <person name="Kloareg B."/>
            <person name="Kupper F.C."/>
            <person name="Lang D."/>
            <person name="Le Bail A."/>
            <person name="Leblanc C."/>
            <person name="Lerouge P."/>
            <person name="Lohr M."/>
            <person name="Lopez P.J."/>
            <person name="Martens C."/>
            <person name="Maumus F."/>
            <person name="Michel G."/>
            <person name="Miranda-Saavedra D."/>
            <person name="Morales J."/>
            <person name="Moreau H."/>
            <person name="Motomura T."/>
            <person name="Nagasato C."/>
            <person name="Napoli C.A."/>
            <person name="Nelson D.R."/>
            <person name="Nyvall-Collen P."/>
            <person name="Peters A.F."/>
            <person name="Pommier C."/>
            <person name="Potin P."/>
            <person name="Poulain J."/>
            <person name="Quesneville H."/>
            <person name="Read B."/>
            <person name="Rensing S.A."/>
            <person name="Ritter A."/>
            <person name="Rousvoal S."/>
            <person name="Samanta M."/>
            <person name="Samson G."/>
            <person name="Schroeder D.C."/>
            <person name="Segurens B."/>
            <person name="Strittmatter M."/>
            <person name="Tonon T."/>
            <person name="Tregear J.W."/>
            <person name="Valentin K."/>
            <person name="von Dassow P."/>
            <person name="Yamagishi T."/>
            <person name="Van de Peer Y."/>
            <person name="Wincker P."/>
        </authorList>
    </citation>
    <scope>NUCLEOTIDE SEQUENCE [LARGE SCALE GENOMIC DNA]</scope>
    <source>
        <strain evidence="6">Ec32 / CCAP1310/4</strain>
    </source>
</reference>
<evidence type="ECO:0000313" key="6">
    <source>
        <dbReference type="Proteomes" id="UP000002630"/>
    </source>
</evidence>
<dbReference type="InterPro" id="IPR054363">
    <property type="entry name" value="GH95_cat"/>
</dbReference>
<dbReference type="OrthoDB" id="205465at2759"/>
<feature type="domain" description="Glycosyl hydrolase family 95 catalytic" evidence="4">
    <location>
        <begin position="780"/>
        <end position="919"/>
    </location>
</feature>
<feature type="compositionally biased region" description="Pro residues" evidence="1">
    <location>
        <begin position="115"/>
        <end position="126"/>
    </location>
</feature>
<dbReference type="eggNOG" id="ENOG502QQ9E">
    <property type="taxonomic scope" value="Eukaryota"/>
</dbReference>
<dbReference type="InterPro" id="IPR008928">
    <property type="entry name" value="6-hairpin_glycosidase_sf"/>
</dbReference>
<dbReference type="PANTHER" id="PTHR31084">
    <property type="entry name" value="ALPHA-L-FUCOSIDASE 2"/>
    <property type="match status" value="1"/>
</dbReference>
<dbReference type="Gene3D" id="3.50.4.10">
    <property type="entry name" value="Hepatocyte Growth Factor"/>
    <property type="match status" value="1"/>
</dbReference>
<feature type="compositionally biased region" description="Basic residues" evidence="1">
    <location>
        <begin position="9"/>
        <end position="26"/>
    </location>
</feature>
<dbReference type="InterPro" id="IPR027414">
    <property type="entry name" value="GH95_N_dom"/>
</dbReference>
<dbReference type="InParanoid" id="D7FKT5"/>
<protein>
    <submittedName>
        <fullName evidence="5">Alpha-L-fucosidase, family GH95</fullName>
        <ecNumber evidence="5">3.2.1.51</ecNumber>
    </submittedName>
</protein>
<feature type="region of interest" description="Disordered" evidence="1">
    <location>
        <begin position="72"/>
        <end position="141"/>
    </location>
</feature>
<name>D7FKT5_ECTSI</name>
<keyword evidence="5" id="KW-0326">Glycosidase</keyword>
<feature type="region of interest" description="Disordered" evidence="1">
    <location>
        <begin position="597"/>
        <end position="622"/>
    </location>
</feature>
<dbReference type="InterPro" id="IPR003609">
    <property type="entry name" value="Pan_app"/>
</dbReference>
<evidence type="ECO:0000259" key="3">
    <source>
        <dbReference type="Pfam" id="PF14498"/>
    </source>
</evidence>
<dbReference type="EMBL" id="FN648060">
    <property type="protein sequence ID" value="CBJ29480.1"/>
    <property type="molecule type" value="Genomic_DNA"/>
</dbReference>
<dbReference type="InterPro" id="IPR012341">
    <property type="entry name" value="6hp_glycosidase-like_sf"/>
</dbReference>
<feature type="domain" description="Glycosyl hydrolase family 95 N-terminal" evidence="3">
    <location>
        <begin position="259"/>
        <end position="456"/>
    </location>
</feature>
<dbReference type="Pfam" id="PF14295">
    <property type="entry name" value="PAN_4"/>
    <property type="match status" value="1"/>
</dbReference>
<gene>
    <name evidence="5" type="ORF">Esi_0149_0007</name>
</gene>
<feature type="compositionally biased region" description="Basic and acidic residues" evidence="1">
    <location>
        <begin position="711"/>
        <end position="727"/>
    </location>
</feature>
<dbReference type="Pfam" id="PF14498">
    <property type="entry name" value="Glyco_hyd_65N_2"/>
    <property type="match status" value="1"/>
</dbReference>
<feature type="region of interest" description="Disordered" evidence="1">
    <location>
        <begin position="544"/>
        <end position="571"/>
    </location>
</feature>
<evidence type="ECO:0000256" key="1">
    <source>
        <dbReference type="SAM" id="MobiDB-lite"/>
    </source>
</evidence>